<dbReference type="PANTHER" id="PTHR35038:SF8">
    <property type="entry name" value="C-TYPE POLYHEME CYTOCHROME OMCC"/>
    <property type="match status" value="1"/>
</dbReference>
<dbReference type="Pfam" id="PF13181">
    <property type="entry name" value="TPR_8"/>
    <property type="match status" value="1"/>
</dbReference>
<sequence>MKHHKKHSATQKAGQPGKFKSAGVLAVGGALLVVAILVFVMQRPGGSPELPEQTSSSQPGESVAPPMSPSEATFVGAAQCAQCHQAQYQDWQGSHHDLAMQEANAGTVLGDFDNARFSHGEVTTEFFQRDGQFWVKTDGTSGELEEFQVQYVFGVFPLQQYLLPLPGGRLQALSIAWDSRLKEQGGQRWFHLYQDEVITYDDPLHWTKPAQNWNYMCAECHSTHLQKQYNPASDTYNTEFAEIDVACEACHGPGSNHVMWADDQQGYANSGSMGLTHLLNERAEARWHTDPATGQPLRSEVKNTDTEIEVCAACHSRRSQMFEDDRKGQPFTDGFAPALLEEGLYHPDGQILEEVYVYGSFLQSKMYAAGVTCSDCHNPHSLEIKLPGNGVCLQCHQADAYNVEEHHHHPVGSESAQCVNCHMADQTFMGVDDRRDHSFRIPRPDRTVSMQVPNACNQCHEDQTPQWAADAIHSWYPNPNPGYQQFAETLFHARQGKPGSEQALQELVQNETQPAIARATAAQLLQDWPSAPTIETLAMASRNRDPLLRLAALEGMRPMPIEQRWQLAHPMLKDSSRVVRAMAANRLADAPASNLSQAQKFSLEQAAREYVESQKFNADTPQAHVNLGGYYQQQGFNSKAEKAYRRAIEADPNWVPSYVNLADLYRSMQQDDKGFEVLQAGISRHPDNASLHHSLGLLHVRLKQPRQALAELGQAVALAPQNGRYRYVYAVALHSYGDTQTARQVIDEGLALGPDNALQTLRLQLQP</sequence>
<dbReference type="RefSeq" id="WP_115592152.1">
    <property type="nucleotide sequence ID" value="NZ_QRHA01000002.1"/>
</dbReference>
<feature type="domain" description="Cytochrome c-552/4" evidence="5">
    <location>
        <begin position="79"/>
        <end position="104"/>
    </location>
</feature>
<dbReference type="Pfam" id="PF13432">
    <property type="entry name" value="TPR_16"/>
    <property type="match status" value="1"/>
</dbReference>
<evidence type="ECO:0000256" key="4">
    <source>
        <dbReference type="SAM" id="Phobius"/>
    </source>
</evidence>
<dbReference type="OrthoDB" id="9814800at2"/>
<dbReference type="CDD" id="cd08168">
    <property type="entry name" value="Cytochrom_C3"/>
    <property type="match status" value="1"/>
</dbReference>
<feature type="region of interest" description="Disordered" evidence="3">
    <location>
        <begin position="46"/>
        <end position="69"/>
    </location>
</feature>
<keyword evidence="4" id="KW-0812">Transmembrane</keyword>
<evidence type="ECO:0000313" key="7">
    <source>
        <dbReference type="Proteomes" id="UP000256561"/>
    </source>
</evidence>
<keyword evidence="1" id="KW-0732">Signal</keyword>
<evidence type="ECO:0000256" key="3">
    <source>
        <dbReference type="SAM" id="MobiDB-lite"/>
    </source>
</evidence>
<dbReference type="Proteomes" id="UP000256561">
    <property type="component" value="Unassembled WGS sequence"/>
</dbReference>
<keyword evidence="4" id="KW-0472">Membrane</keyword>
<reference evidence="7" key="1">
    <citation type="submission" date="2018-08" db="EMBL/GenBank/DDBJ databases">
        <authorList>
            <person name="Zhang J."/>
            <person name="Du Z.-J."/>
        </authorList>
    </citation>
    <scope>NUCLEOTIDE SEQUENCE [LARGE SCALE GENOMIC DNA]</scope>
    <source>
        <strain evidence="7">KCTC 52655</strain>
    </source>
</reference>
<proteinExistence type="predicted"/>
<dbReference type="Gene3D" id="1.25.40.10">
    <property type="entry name" value="Tetratricopeptide repeat domain"/>
    <property type="match status" value="1"/>
</dbReference>
<dbReference type="GO" id="GO:0016491">
    <property type="term" value="F:oxidoreductase activity"/>
    <property type="evidence" value="ECO:0007669"/>
    <property type="project" value="TreeGrafter"/>
</dbReference>
<evidence type="ECO:0000256" key="1">
    <source>
        <dbReference type="ARBA" id="ARBA00022729"/>
    </source>
</evidence>
<protein>
    <recommendedName>
        <fullName evidence="5">Cytochrome c-552/4 domain-containing protein</fullName>
    </recommendedName>
</protein>
<dbReference type="InterPro" id="IPR011990">
    <property type="entry name" value="TPR-like_helical_dom_sf"/>
</dbReference>
<evidence type="ECO:0000259" key="5">
    <source>
        <dbReference type="Pfam" id="PF13435"/>
    </source>
</evidence>
<feature type="repeat" description="TPR" evidence="2">
    <location>
        <begin position="621"/>
        <end position="654"/>
    </location>
</feature>
<evidence type="ECO:0000256" key="2">
    <source>
        <dbReference type="PROSITE-ProRule" id="PRU00339"/>
    </source>
</evidence>
<dbReference type="InterPro" id="IPR023155">
    <property type="entry name" value="Cyt_c-552/4"/>
</dbReference>
<feature type="transmembrane region" description="Helical" evidence="4">
    <location>
        <begin position="21"/>
        <end position="41"/>
    </location>
</feature>
<feature type="repeat" description="TPR" evidence="2">
    <location>
        <begin position="689"/>
        <end position="722"/>
    </location>
</feature>
<keyword evidence="7" id="KW-1185">Reference proteome</keyword>
<keyword evidence="4" id="KW-1133">Transmembrane helix</keyword>
<dbReference type="AlphaFoldDB" id="A0A3D8MCE4"/>
<dbReference type="InterPro" id="IPR019734">
    <property type="entry name" value="TPR_rpt"/>
</dbReference>
<dbReference type="InterPro" id="IPR036280">
    <property type="entry name" value="Multihaem_cyt_sf"/>
</dbReference>
<dbReference type="InterPro" id="IPR051829">
    <property type="entry name" value="Multiheme_Cytochr_ET"/>
</dbReference>
<accession>A0A3D8MCE4</accession>
<dbReference type="SUPFAM" id="SSF48452">
    <property type="entry name" value="TPR-like"/>
    <property type="match status" value="1"/>
</dbReference>
<dbReference type="PANTHER" id="PTHR35038">
    <property type="entry name" value="DISSIMILATORY SULFITE REDUCTASE SIRA"/>
    <property type="match status" value="1"/>
</dbReference>
<dbReference type="PROSITE" id="PS50005">
    <property type="entry name" value="TPR"/>
    <property type="match status" value="2"/>
</dbReference>
<dbReference type="EMBL" id="QRHA01000002">
    <property type="protein sequence ID" value="RDV28194.1"/>
    <property type="molecule type" value="Genomic_DNA"/>
</dbReference>
<dbReference type="Gene3D" id="1.10.1130.10">
    <property type="entry name" value="Flavocytochrome C3, Chain A"/>
    <property type="match status" value="2"/>
</dbReference>
<name>A0A3D8MCE4_9ALTE</name>
<dbReference type="SMART" id="SM00028">
    <property type="entry name" value="TPR"/>
    <property type="match status" value="4"/>
</dbReference>
<comment type="caution">
    <text evidence="6">The sequence shown here is derived from an EMBL/GenBank/DDBJ whole genome shotgun (WGS) entry which is preliminary data.</text>
</comment>
<organism evidence="6 7">
    <name type="scientific">Alteromonas aestuariivivens</name>
    <dbReference type="NCBI Taxonomy" id="1938339"/>
    <lineage>
        <taxon>Bacteria</taxon>
        <taxon>Pseudomonadati</taxon>
        <taxon>Pseudomonadota</taxon>
        <taxon>Gammaproteobacteria</taxon>
        <taxon>Alteromonadales</taxon>
        <taxon>Alteromonadaceae</taxon>
        <taxon>Alteromonas/Salinimonas group</taxon>
        <taxon>Alteromonas</taxon>
    </lineage>
</organism>
<keyword evidence="2" id="KW-0802">TPR repeat</keyword>
<dbReference type="Pfam" id="PF13435">
    <property type="entry name" value="Cytochrome_C554"/>
    <property type="match status" value="2"/>
</dbReference>
<gene>
    <name evidence="6" type="ORF">DXV75_04355</name>
</gene>
<feature type="domain" description="Cytochrome c-552/4" evidence="5">
    <location>
        <begin position="213"/>
        <end position="252"/>
    </location>
</feature>
<dbReference type="SUPFAM" id="SSF48695">
    <property type="entry name" value="Multiheme cytochromes"/>
    <property type="match status" value="1"/>
</dbReference>
<evidence type="ECO:0000313" key="6">
    <source>
        <dbReference type="EMBL" id="RDV28194.1"/>
    </source>
</evidence>